<dbReference type="PANTHER" id="PTHR38834:SF3">
    <property type="entry name" value="SOLUTE-BINDING PROTEIN FAMILY 3_N-TERMINAL DOMAIN-CONTAINING PROTEIN"/>
    <property type="match status" value="1"/>
</dbReference>
<keyword evidence="4" id="KW-1185">Reference proteome</keyword>
<sequence length="244" mass="27758">MKFIFVLISVLSFMSQAEPLQFVAEDLPPYHFKDKSGEVKGALVDIIKALAKEADIDYSIELYPFARAHHLLKTNPNVLMFSLLKSPSRENEFLWLGKMYHNDAFLVSLKGSNQNVANLEQAKNHVVGTIRSYYSESYLRNAGFKEDGNMSLSVNYQRLWHMLFTNRIEFVLTNTLSLNTELSDLNLDVNDVERVIELTDFPNELHLAGNLSLSASKAKALEQALRVIKENGQFQSILNNWGLN</sequence>
<dbReference type="Gene3D" id="3.40.190.10">
    <property type="entry name" value="Periplasmic binding protein-like II"/>
    <property type="match status" value="2"/>
</dbReference>
<keyword evidence="1" id="KW-0732">Signal</keyword>
<feature type="domain" description="Solute-binding protein family 3/N-terminal" evidence="2">
    <location>
        <begin position="19"/>
        <end position="244"/>
    </location>
</feature>
<evidence type="ECO:0000256" key="1">
    <source>
        <dbReference type="SAM" id="SignalP"/>
    </source>
</evidence>
<dbReference type="EMBL" id="WOCD01000003">
    <property type="protein sequence ID" value="MUH72269.1"/>
    <property type="molecule type" value="Genomic_DNA"/>
</dbReference>
<evidence type="ECO:0000313" key="4">
    <source>
        <dbReference type="Proteomes" id="UP000439994"/>
    </source>
</evidence>
<feature type="signal peptide" evidence="1">
    <location>
        <begin position="1"/>
        <end position="17"/>
    </location>
</feature>
<dbReference type="SUPFAM" id="SSF53850">
    <property type="entry name" value="Periplasmic binding protein-like II"/>
    <property type="match status" value="1"/>
</dbReference>
<gene>
    <name evidence="3" type="ORF">GNP35_07135</name>
</gene>
<name>A0A6N8F9X8_9GAMM</name>
<dbReference type="SMART" id="SM00062">
    <property type="entry name" value="PBPb"/>
    <property type="match status" value="1"/>
</dbReference>
<dbReference type="AlphaFoldDB" id="A0A6N8F9X8"/>
<evidence type="ECO:0000313" key="3">
    <source>
        <dbReference type="EMBL" id="MUH72269.1"/>
    </source>
</evidence>
<accession>A0A6N8F9X8</accession>
<evidence type="ECO:0000259" key="2">
    <source>
        <dbReference type="SMART" id="SM00062"/>
    </source>
</evidence>
<proteinExistence type="predicted"/>
<reference evidence="3 4" key="1">
    <citation type="submission" date="2019-11" db="EMBL/GenBank/DDBJ databases">
        <title>P. haliotis isolates from Z. marina roots.</title>
        <authorList>
            <person name="Cohen M."/>
            <person name="Jospin G."/>
            <person name="Eisen J.A."/>
            <person name="Coil D.A."/>
        </authorList>
    </citation>
    <scope>NUCLEOTIDE SEQUENCE [LARGE SCALE GENOMIC DNA]</scope>
    <source>
        <strain evidence="3 4">UCD-MCMsp1aY</strain>
    </source>
</reference>
<dbReference type="OrthoDB" id="8587856at2"/>
<dbReference type="PANTHER" id="PTHR38834">
    <property type="entry name" value="PERIPLASMIC SUBSTRATE BINDING PROTEIN FAMILY 3"/>
    <property type="match status" value="1"/>
</dbReference>
<feature type="chain" id="PRO_5027014319" evidence="1">
    <location>
        <begin position="18"/>
        <end position="244"/>
    </location>
</feature>
<dbReference type="RefSeq" id="WP_155695462.1">
    <property type="nucleotide sequence ID" value="NZ_WOCD01000003.1"/>
</dbReference>
<dbReference type="Pfam" id="PF00497">
    <property type="entry name" value="SBP_bac_3"/>
    <property type="match status" value="1"/>
</dbReference>
<dbReference type="InterPro" id="IPR001638">
    <property type="entry name" value="Solute-binding_3/MltF_N"/>
</dbReference>
<organism evidence="3 4">
    <name type="scientific">Psychrosphaera haliotis</name>
    <dbReference type="NCBI Taxonomy" id="555083"/>
    <lineage>
        <taxon>Bacteria</taxon>
        <taxon>Pseudomonadati</taxon>
        <taxon>Pseudomonadota</taxon>
        <taxon>Gammaproteobacteria</taxon>
        <taxon>Alteromonadales</taxon>
        <taxon>Pseudoalteromonadaceae</taxon>
        <taxon>Psychrosphaera</taxon>
    </lineage>
</organism>
<comment type="caution">
    <text evidence="3">The sequence shown here is derived from an EMBL/GenBank/DDBJ whole genome shotgun (WGS) entry which is preliminary data.</text>
</comment>
<protein>
    <submittedName>
        <fullName evidence="3">Transporter substrate-binding domain-containing protein</fullName>
    </submittedName>
</protein>
<dbReference type="Proteomes" id="UP000439994">
    <property type="component" value="Unassembled WGS sequence"/>
</dbReference>